<feature type="transmembrane region" description="Helical" evidence="1">
    <location>
        <begin position="40"/>
        <end position="60"/>
    </location>
</feature>
<evidence type="ECO:0000313" key="2">
    <source>
        <dbReference type="EMBL" id="KKU90837.1"/>
    </source>
</evidence>
<gene>
    <name evidence="2" type="ORF">UY23_C0006G0046</name>
</gene>
<name>A0A0G1U9Q5_9BACT</name>
<keyword evidence="1" id="KW-1133">Transmembrane helix</keyword>
<dbReference type="AlphaFoldDB" id="A0A0G1U9Q5"/>
<accession>A0A0G1U9Q5</accession>
<sequence length="81" mass="8790">MLSKMDTTEALVLTFLSLLVGVVFLTIAVGIATHSVTGGILFGAGLTALTIGILSFKILLHERILQRLDEIEQKIRPTQKI</sequence>
<evidence type="ECO:0000313" key="3">
    <source>
        <dbReference type="Proteomes" id="UP000034956"/>
    </source>
</evidence>
<keyword evidence="1" id="KW-0472">Membrane</keyword>
<dbReference type="EMBL" id="LCPF01000006">
    <property type="protein sequence ID" value="KKU90837.1"/>
    <property type="molecule type" value="Genomic_DNA"/>
</dbReference>
<protein>
    <submittedName>
        <fullName evidence="2">Uncharacterized protein</fullName>
    </submittedName>
</protein>
<organism evidence="2 3">
    <name type="scientific">Candidatus Jorgensenbacteria bacterium GW2011_GWA1_48_11</name>
    <dbReference type="NCBI Taxonomy" id="1618660"/>
    <lineage>
        <taxon>Bacteria</taxon>
        <taxon>Candidatus Joergenseniibacteriota</taxon>
    </lineage>
</organism>
<dbReference type="Proteomes" id="UP000034956">
    <property type="component" value="Unassembled WGS sequence"/>
</dbReference>
<comment type="caution">
    <text evidence="2">The sequence shown here is derived from an EMBL/GenBank/DDBJ whole genome shotgun (WGS) entry which is preliminary data.</text>
</comment>
<evidence type="ECO:0000256" key="1">
    <source>
        <dbReference type="SAM" id="Phobius"/>
    </source>
</evidence>
<proteinExistence type="predicted"/>
<keyword evidence="1" id="KW-0812">Transmembrane</keyword>
<reference evidence="2 3" key="1">
    <citation type="journal article" date="2015" name="Nature">
        <title>rRNA introns, odd ribosomes, and small enigmatic genomes across a large radiation of phyla.</title>
        <authorList>
            <person name="Brown C.T."/>
            <person name="Hug L.A."/>
            <person name="Thomas B.C."/>
            <person name="Sharon I."/>
            <person name="Castelle C.J."/>
            <person name="Singh A."/>
            <person name="Wilkins M.J."/>
            <person name="Williams K.H."/>
            <person name="Banfield J.F."/>
        </authorList>
    </citation>
    <scope>NUCLEOTIDE SEQUENCE [LARGE SCALE GENOMIC DNA]</scope>
</reference>